<evidence type="ECO:0000256" key="1">
    <source>
        <dbReference type="ARBA" id="ARBA00005564"/>
    </source>
</evidence>
<dbReference type="AlphaFoldDB" id="A0A163G9Z4"/>
<dbReference type="Proteomes" id="UP000076837">
    <property type="component" value="Unassembled WGS sequence"/>
</dbReference>
<dbReference type="PANTHER" id="PTHR30344:SF1">
    <property type="entry name" value="6-PHOSPHOGLUCONOLACTONASE"/>
    <property type="match status" value="1"/>
</dbReference>
<dbReference type="InterPro" id="IPR019405">
    <property type="entry name" value="Lactonase_7-beta_prop"/>
</dbReference>
<accession>A0A163G9Z4</accession>
<keyword evidence="3" id="KW-1185">Reference proteome</keyword>
<name>A0A163G9Z4_DIDRA</name>
<dbReference type="OrthoDB" id="9972196at2759"/>
<dbReference type="PANTHER" id="PTHR30344">
    <property type="entry name" value="6-PHOSPHOGLUCONOLACTONASE-RELATED"/>
    <property type="match status" value="1"/>
</dbReference>
<protein>
    <submittedName>
        <fullName evidence="2">Uncharacterized protein</fullName>
    </submittedName>
</protein>
<dbReference type="GO" id="GO:0017057">
    <property type="term" value="F:6-phosphogluconolactonase activity"/>
    <property type="evidence" value="ECO:0007669"/>
    <property type="project" value="TreeGrafter"/>
</dbReference>
<dbReference type="InterPro" id="IPR050282">
    <property type="entry name" value="Cycloisomerase_2"/>
</dbReference>
<dbReference type="STRING" id="5454.A0A163G9Z4"/>
<dbReference type="Pfam" id="PF10282">
    <property type="entry name" value="Lactonase"/>
    <property type="match status" value="1"/>
</dbReference>
<gene>
    <name evidence="2" type="ORF">ST47_g4096</name>
</gene>
<dbReference type="SUPFAM" id="SSF75011">
    <property type="entry name" value="3-carboxy-cis,cis-mucoante lactonizing enzyme"/>
    <property type="match status" value="1"/>
</dbReference>
<organism evidence="2 3">
    <name type="scientific">Didymella rabiei</name>
    <name type="common">Chickpea ascochyta blight fungus</name>
    <name type="synonym">Mycosphaerella rabiei</name>
    <dbReference type="NCBI Taxonomy" id="5454"/>
    <lineage>
        <taxon>Eukaryota</taxon>
        <taxon>Fungi</taxon>
        <taxon>Dikarya</taxon>
        <taxon>Ascomycota</taxon>
        <taxon>Pezizomycotina</taxon>
        <taxon>Dothideomycetes</taxon>
        <taxon>Pleosporomycetidae</taxon>
        <taxon>Pleosporales</taxon>
        <taxon>Pleosporineae</taxon>
        <taxon>Didymellaceae</taxon>
        <taxon>Ascochyta</taxon>
    </lineage>
</organism>
<reference evidence="2 3" key="1">
    <citation type="journal article" date="2016" name="Sci. Rep.">
        <title>Draft genome sequencing and secretome analysis of fungal phytopathogen Ascochyta rabiei provides insight into the necrotrophic effector repertoire.</title>
        <authorList>
            <person name="Verma S."/>
            <person name="Gazara R.K."/>
            <person name="Nizam S."/>
            <person name="Parween S."/>
            <person name="Chattopadhyay D."/>
            <person name="Verma P.K."/>
        </authorList>
    </citation>
    <scope>NUCLEOTIDE SEQUENCE [LARGE SCALE GENOMIC DNA]</scope>
    <source>
        <strain evidence="2 3">ArDII</strain>
    </source>
</reference>
<comment type="similarity">
    <text evidence="1">Belongs to the cycloisomerase 2 family.</text>
</comment>
<dbReference type="Gene3D" id="2.130.10.10">
    <property type="entry name" value="YVTN repeat-like/Quinoprotein amine dehydrogenase"/>
    <property type="match status" value="1"/>
</dbReference>
<dbReference type="InterPro" id="IPR015943">
    <property type="entry name" value="WD40/YVTN_repeat-like_dom_sf"/>
</dbReference>
<proteinExistence type="inferred from homology"/>
<comment type="caution">
    <text evidence="2">The sequence shown here is derived from an EMBL/GenBank/DDBJ whole genome shotgun (WGS) entry which is preliminary data.</text>
</comment>
<sequence length="425" mass="44882">MLHNTHDLAGLLEHKEQTNPAWTVTHYLLQNSSSFASQRTMLSSNSLLAALFSGGTSAATLYVSHYSGTINTLNFNSNTLKLSSSTATGNGLPSWLTYDDAGKALYIADETFYGASSGNLASFSVDGNGALNATGKGPTALGVVATSLYGGTDGRSFIANAHYQTSQISTFKLPLTGAQPLQTLKYTMSGPGRIPSRQDAPHPHHVFPDPTGDYLLVPDLGADLIRINRIERSTGKLTECGTGKPPPGTGPRHGAFWGTGANTTLFLANELSNSLSGWRVTYPSSSSGCMTLTLKDTLTPYQGNASAPYGTKVGEVHVKGNFVYISNRNDKKFSSNDSITQYTVSASGGISWVDNTSSYGTYPRTFDINRAGDFAAVGDQTTSNVAIVVRDVVTGKLGSMVASMRIGNSGTPENEDGLSAVVWAQ</sequence>
<evidence type="ECO:0000313" key="3">
    <source>
        <dbReference type="Proteomes" id="UP000076837"/>
    </source>
</evidence>
<dbReference type="EMBL" id="JYNV01000153">
    <property type="protein sequence ID" value="KZM24760.1"/>
    <property type="molecule type" value="Genomic_DNA"/>
</dbReference>
<evidence type="ECO:0000313" key="2">
    <source>
        <dbReference type="EMBL" id="KZM24760.1"/>
    </source>
</evidence>